<accession>A0A2T4IJA8</accession>
<dbReference type="GO" id="GO:0051604">
    <property type="term" value="P:protein maturation"/>
    <property type="evidence" value="ECO:0007669"/>
    <property type="project" value="TreeGrafter"/>
</dbReference>
<gene>
    <name evidence="2" type="primary">hypC</name>
    <name evidence="2" type="ORF">C8261_03880</name>
</gene>
<evidence type="ECO:0000313" key="3">
    <source>
        <dbReference type="Proteomes" id="UP000241193"/>
    </source>
</evidence>
<name>A0A2T4IJA8_9RHOO</name>
<dbReference type="RefSeq" id="WP_107492336.1">
    <property type="nucleotide sequence ID" value="NZ_PZKC01000002.1"/>
</dbReference>
<dbReference type="Gene3D" id="2.30.30.140">
    <property type="match status" value="1"/>
</dbReference>
<organism evidence="2 3">
    <name type="scientific">Pseudothauera lacus</name>
    <dbReference type="NCBI Taxonomy" id="2136175"/>
    <lineage>
        <taxon>Bacteria</taxon>
        <taxon>Pseudomonadati</taxon>
        <taxon>Pseudomonadota</taxon>
        <taxon>Betaproteobacteria</taxon>
        <taxon>Rhodocyclales</taxon>
        <taxon>Zoogloeaceae</taxon>
        <taxon>Pseudothauera</taxon>
    </lineage>
</organism>
<protein>
    <submittedName>
        <fullName evidence="2">HypC/HybG/HupF family hydrogenase formation chaperone</fullName>
    </submittedName>
</protein>
<dbReference type="InterPro" id="IPR019812">
    <property type="entry name" value="Hydgase_assmbl_chp_CS"/>
</dbReference>
<reference evidence="2 3" key="2">
    <citation type="submission" date="2018-04" db="EMBL/GenBank/DDBJ databases">
        <title>Thauera lacus sp. nov., isolated from an saline lake in Inner Mongolia, China.</title>
        <authorList>
            <person name="Liang Q.-Y."/>
        </authorList>
    </citation>
    <scope>NUCLEOTIDE SEQUENCE [LARGE SCALE GENOMIC DNA]</scope>
    <source>
        <strain evidence="2 3">D20</strain>
    </source>
</reference>
<dbReference type="AlphaFoldDB" id="A0A2T4IJA8"/>
<dbReference type="PANTHER" id="PTHR35177:SF2">
    <property type="entry name" value="HYDROGENASE MATURATION FACTOR HYBG"/>
    <property type="match status" value="1"/>
</dbReference>
<comment type="caution">
    <text evidence="2">The sequence shown here is derived from an EMBL/GenBank/DDBJ whole genome shotgun (WGS) entry which is preliminary data.</text>
</comment>
<comment type="similarity">
    <text evidence="1">Belongs to the HupF/HypC family.</text>
</comment>
<dbReference type="SUPFAM" id="SSF159127">
    <property type="entry name" value="HupF/HypC-like"/>
    <property type="match status" value="1"/>
</dbReference>
<evidence type="ECO:0000313" key="2">
    <source>
        <dbReference type="EMBL" id="PTD97816.1"/>
    </source>
</evidence>
<dbReference type="InterPro" id="IPR001109">
    <property type="entry name" value="Hydrogenase_HupF/HypC"/>
</dbReference>
<keyword evidence="3" id="KW-1185">Reference proteome</keyword>
<proteinExistence type="inferred from homology"/>
<dbReference type="NCBIfam" id="TIGR00074">
    <property type="entry name" value="hypC_hupF"/>
    <property type="match status" value="1"/>
</dbReference>
<dbReference type="OrthoDB" id="9806017at2"/>
<dbReference type="GO" id="GO:0005506">
    <property type="term" value="F:iron ion binding"/>
    <property type="evidence" value="ECO:0007669"/>
    <property type="project" value="TreeGrafter"/>
</dbReference>
<evidence type="ECO:0000256" key="1">
    <source>
        <dbReference type="ARBA" id="ARBA00006018"/>
    </source>
</evidence>
<dbReference type="PROSITE" id="PS01097">
    <property type="entry name" value="HUPF_HYPC"/>
    <property type="match status" value="1"/>
</dbReference>
<dbReference type="GO" id="GO:1902670">
    <property type="term" value="F:carbon dioxide binding"/>
    <property type="evidence" value="ECO:0007669"/>
    <property type="project" value="TreeGrafter"/>
</dbReference>
<dbReference type="EMBL" id="PZKC01000002">
    <property type="protein sequence ID" value="PTD97816.1"/>
    <property type="molecule type" value="Genomic_DNA"/>
</dbReference>
<sequence>MCVGIPMQVVHGDDLRALCRARDGSEVWIDLLLTGAQPPGTWLLTFLGAAREVLDGERAAQIGAAVDALGELLAGRTADVDAAFADLIERGPQLPDFLRKSQTP</sequence>
<reference evidence="2 3" key="1">
    <citation type="submission" date="2018-03" db="EMBL/GenBank/DDBJ databases">
        <authorList>
            <person name="Keele B.F."/>
        </authorList>
    </citation>
    <scope>NUCLEOTIDE SEQUENCE [LARGE SCALE GENOMIC DNA]</scope>
    <source>
        <strain evidence="2 3">D20</strain>
    </source>
</reference>
<dbReference type="PANTHER" id="PTHR35177">
    <property type="entry name" value="HYDROGENASE MATURATION FACTOR HYBG"/>
    <property type="match status" value="1"/>
</dbReference>
<dbReference type="Pfam" id="PF01455">
    <property type="entry name" value="HupF_HypC"/>
    <property type="match status" value="1"/>
</dbReference>
<dbReference type="Proteomes" id="UP000241193">
    <property type="component" value="Unassembled WGS sequence"/>
</dbReference>